<comment type="subcellular location">
    <subcellularLocation>
        <location evidence="1">Cytoplasm</location>
    </subcellularLocation>
</comment>
<evidence type="ECO:0000256" key="1">
    <source>
        <dbReference type="ARBA" id="ARBA00004496"/>
    </source>
</evidence>
<dbReference type="OrthoDB" id="4977at2759"/>
<evidence type="ECO:0000256" key="2">
    <source>
        <dbReference type="ARBA" id="ARBA00006176"/>
    </source>
</evidence>
<organism evidence="6 7">
    <name type="scientific">Rhynchophorus ferrugineus</name>
    <name type="common">Red palm weevil</name>
    <name type="synonym">Curculio ferrugineus</name>
    <dbReference type="NCBI Taxonomy" id="354439"/>
    <lineage>
        <taxon>Eukaryota</taxon>
        <taxon>Metazoa</taxon>
        <taxon>Ecdysozoa</taxon>
        <taxon>Arthropoda</taxon>
        <taxon>Hexapoda</taxon>
        <taxon>Insecta</taxon>
        <taxon>Pterygota</taxon>
        <taxon>Neoptera</taxon>
        <taxon>Endopterygota</taxon>
        <taxon>Coleoptera</taxon>
        <taxon>Polyphaga</taxon>
        <taxon>Cucujiformia</taxon>
        <taxon>Curculionidae</taxon>
        <taxon>Dryophthorinae</taxon>
        <taxon>Rhynchophorus</taxon>
    </lineage>
</organism>
<comment type="similarity">
    <text evidence="2">Belongs to the dynactin subunit 2 family.</text>
</comment>
<dbReference type="AlphaFoldDB" id="A0A834M833"/>
<comment type="caution">
    <text evidence="6">The sequence shown here is derived from an EMBL/GenBank/DDBJ whole genome shotgun (WGS) entry which is preliminary data.</text>
</comment>
<evidence type="ECO:0000256" key="4">
    <source>
        <dbReference type="ARBA" id="ARBA00023017"/>
    </source>
</evidence>
<evidence type="ECO:0000313" key="7">
    <source>
        <dbReference type="Proteomes" id="UP000625711"/>
    </source>
</evidence>
<dbReference type="GO" id="GO:0007017">
    <property type="term" value="P:microtubule-based process"/>
    <property type="evidence" value="ECO:0007669"/>
    <property type="project" value="InterPro"/>
</dbReference>
<evidence type="ECO:0000256" key="3">
    <source>
        <dbReference type="ARBA" id="ARBA00022490"/>
    </source>
</evidence>
<keyword evidence="4" id="KW-0243">Dynein</keyword>
<keyword evidence="7" id="KW-1185">Reference proteome</keyword>
<gene>
    <name evidence="6" type="ORF">GWI33_013177</name>
</gene>
<evidence type="ECO:0008006" key="8">
    <source>
        <dbReference type="Google" id="ProtNLM"/>
    </source>
</evidence>
<proteinExistence type="inferred from homology"/>
<dbReference type="GO" id="GO:0005737">
    <property type="term" value="C:cytoplasm"/>
    <property type="evidence" value="ECO:0007669"/>
    <property type="project" value="UniProtKB-SubCell"/>
</dbReference>
<dbReference type="Proteomes" id="UP000625711">
    <property type="component" value="Unassembled WGS sequence"/>
</dbReference>
<protein>
    <recommendedName>
        <fullName evidence="8">Dynactin subunit 2</fullName>
    </recommendedName>
</protein>
<dbReference type="GO" id="GO:0005869">
    <property type="term" value="C:dynactin complex"/>
    <property type="evidence" value="ECO:0007669"/>
    <property type="project" value="InterPro"/>
</dbReference>
<sequence>MADPKYADLPGIAHDEPDIYENLPESEQDNSFFVPESCPVERIHISSEEAFNKFKGKFLNATNVDFSDSISKRIKTGYDSRSGDWELVGRGENETPIQKYQRLQCEMKELLEEINTLSKEKSEDDQGCLIPTDQVEQSLKLLADLKLEESLGGEIISKLSDPEGTQIKKLFLQLQQFKQNINEKPESQTQSNEEAIVYQLKYRPEYAKLQQTTRISELEGRLHRLETILGSNNDKLSRLTTVANKGGLLEAAQYLSATASLLDSAQLDHIEGRLSALDQKLDQISKKKQEIQQDDEKDKMILELYDLVKNSENITKLLPPTIERLKSLEALHLKATDFAKTLTQVELMQSEIQTHVQNNKALLQGVQESFAMNLNEINQTVISLDARIKALKKK</sequence>
<feature type="coiled-coil region" evidence="5">
    <location>
        <begin position="267"/>
        <end position="297"/>
    </location>
</feature>
<evidence type="ECO:0000256" key="5">
    <source>
        <dbReference type="SAM" id="Coils"/>
    </source>
</evidence>
<reference evidence="6" key="1">
    <citation type="submission" date="2020-08" db="EMBL/GenBank/DDBJ databases">
        <title>Genome sequencing and assembly of the red palm weevil Rhynchophorus ferrugineus.</title>
        <authorList>
            <person name="Dias G.B."/>
            <person name="Bergman C.M."/>
            <person name="Manee M."/>
        </authorList>
    </citation>
    <scope>NUCLEOTIDE SEQUENCE</scope>
    <source>
        <strain evidence="6">AA-2017</strain>
        <tissue evidence="6">Whole larva</tissue>
    </source>
</reference>
<dbReference type="Pfam" id="PF04912">
    <property type="entry name" value="Dynamitin"/>
    <property type="match status" value="1"/>
</dbReference>
<dbReference type="PANTHER" id="PTHR15346">
    <property type="entry name" value="DYNACTIN SUBUNIT"/>
    <property type="match status" value="1"/>
</dbReference>
<dbReference type="EMBL" id="JAACXV010013053">
    <property type="protein sequence ID" value="KAF7274153.1"/>
    <property type="molecule type" value="Genomic_DNA"/>
</dbReference>
<keyword evidence="5" id="KW-0175">Coiled coil</keyword>
<keyword evidence="3" id="KW-0963">Cytoplasm</keyword>
<dbReference type="GO" id="GO:0030286">
    <property type="term" value="C:dynein complex"/>
    <property type="evidence" value="ECO:0007669"/>
    <property type="project" value="UniProtKB-KW"/>
</dbReference>
<evidence type="ECO:0000313" key="6">
    <source>
        <dbReference type="EMBL" id="KAF7274153.1"/>
    </source>
</evidence>
<name>A0A834M833_RHYFE</name>
<accession>A0A834M833</accession>
<dbReference type="InterPro" id="IPR028133">
    <property type="entry name" value="Dynamitin"/>
</dbReference>